<dbReference type="SMART" id="SM00355">
    <property type="entry name" value="ZnF_C2H2"/>
    <property type="match status" value="4"/>
</dbReference>
<keyword evidence="14" id="KW-1185">Reference proteome</keyword>
<evidence type="ECO:0000256" key="2">
    <source>
        <dbReference type="ARBA" id="ARBA00022723"/>
    </source>
</evidence>
<evidence type="ECO:0000256" key="3">
    <source>
        <dbReference type="ARBA" id="ARBA00022737"/>
    </source>
</evidence>
<dbReference type="FunFam" id="3.30.160.60:FF:000325">
    <property type="entry name" value="ZFP90 zinc finger protein"/>
    <property type="match status" value="1"/>
</dbReference>
<feature type="region of interest" description="Disordered" evidence="11">
    <location>
        <begin position="442"/>
        <end position="469"/>
    </location>
</feature>
<dbReference type="SUPFAM" id="SSF57667">
    <property type="entry name" value="beta-beta-alpha zinc fingers"/>
    <property type="match status" value="3"/>
</dbReference>
<keyword evidence="7" id="KW-0238">DNA-binding</keyword>
<name>A0AAD5VXT9_9AGAR</name>
<dbReference type="EMBL" id="JANIEX010000169">
    <property type="protein sequence ID" value="KAJ3571817.1"/>
    <property type="molecule type" value="Genomic_DNA"/>
</dbReference>
<keyword evidence="3" id="KW-0677">Repeat</keyword>
<dbReference type="InterPro" id="IPR036236">
    <property type="entry name" value="Znf_C2H2_sf"/>
</dbReference>
<evidence type="ECO:0000313" key="13">
    <source>
        <dbReference type="EMBL" id="KAJ3571817.1"/>
    </source>
</evidence>
<feature type="domain" description="C2H2-type" evidence="12">
    <location>
        <begin position="543"/>
        <end position="572"/>
    </location>
</feature>
<keyword evidence="5" id="KW-0862">Zinc</keyword>
<dbReference type="Pfam" id="PF00096">
    <property type="entry name" value="zf-C2H2"/>
    <property type="match status" value="3"/>
</dbReference>
<feature type="domain" description="C2H2-type" evidence="12">
    <location>
        <begin position="601"/>
        <end position="630"/>
    </location>
</feature>
<evidence type="ECO:0000256" key="1">
    <source>
        <dbReference type="ARBA" id="ARBA00004123"/>
    </source>
</evidence>
<evidence type="ECO:0000256" key="11">
    <source>
        <dbReference type="SAM" id="MobiDB-lite"/>
    </source>
</evidence>
<dbReference type="AlphaFoldDB" id="A0AAD5VXT9"/>
<dbReference type="Proteomes" id="UP001213000">
    <property type="component" value="Unassembled WGS sequence"/>
</dbReference>
<dbReference type="FunFam" id="3.30.160.60:FF:002343">
    <property type="entry name" value="Zinc finger protein 33A"/>
    <property type="match status" value="1"/>
</dbReference>
<dbReference type="PROSITE" id="PS00028">
    <property type="entry name" value="ZINC_FINGER_C2H2_1"/>
    <property type="match status" value="4"/>
</dbReference>
<feature type="compositionally biased region" description="Low complexity" evidence="11">
    <location>
        <begin position="222"/>
        <end position="231"/>
    </location>
</feature>
<feature type="domain" description="C2H2-type" evidence="12">
    <location>
        <begin position="573"/>
        <end position="600"/>
    </location>
</feature>
<evidence type="ECO:0000256" key="4">
    <source>
        <dbReference type="ARBA" id="ARBA00022771"/>
    </source>
</evidence>
<gene>
    <name evidence="13" type="ORF">NP233_g3497</name>
</gene>
<evidence type="ECO:0000256" key="5">
    <source>
        <dbReference type="ARBA" id="ARBA00022833"/>
    </source>
</evidence>
<sequence>MSSQPTASPSPRHSYSQLRPSRSPEAGPIPDMQHQPPHESAAIVVELPIRQVWLFLPYLNFGMRRLCYGMQRTQCAQHQPNSPSQCTDQCVVVACSDPEHSSLNSHCDFVCDSETNCADCNGFNAFLQCCNENHPCHTGSMPSTLISEKYTPHGGEHNNWAPSSPNALRDSRQLEHLSGSSVGASSSGPSSSFPPVTAPRDHRYTPSIAAYQPSPSAETFAPIPSSFSPISPGHPQDPPAPRHNGSHNQQPPASPATSPLLTCMWDECRAQFTSLPELVGHVNLAHLRNPTDTDVSMTRANAAETQAHVHVQSVDDATRLPCLWNNCTEYLQPQHLAGTSSASAEDILLSSLASHLFQDHLGLQHFNNSAQINNLDIERILAEMLPSRHQGQGREGQERRGPQNTHSSTDTDGGATTAGSAFSRYKAPNDAAALQSFMQEVNGFNAPSTPSPQTTATAVSSPTTSNTEISTGESHVLANLSMTVYGKVVQGTGARASQAARRFVDICSHIQVIARSSVPNVYKTSQRRLRYNSTYDDIRKRPYKCDFPGCGKSFAITGALTIHKRIHNGQKPFKCSYCNRGFAESSNLSKHLRTHTGERPYICPEPGCGKAFARPDQLTRHTATHRKKVSATTTEV</sequence>
<feature type="region of interest" description="Disordered" evidence="11">
    <location>
        <begin position="147"/>
        <end position="258"/>
    </location>
</feature>
<dbReference type="FunFam" id="3.30.160.60:FF:000125">
    <property type="entry name" value="Putative zinc finger protein 143"/>
    <property type="match status" value="1"/>
</dbReference>
<evidence type="ECO:0000256" key="7">
    <source>
        <dbReference type="ARBA" id="ARBA00023125"/>
    </source>
</evidence>
<dbReference type="PANTHER" id="PTHR23235">
    <property type="entry name" value="KRUEPPEL-LIKE TRANSCRIPTION FACTOR"/>
    <property type="match status" value="1"/>
</dbReference>
<comment type="caution">
    <text evidence="13">The sequence shown here is derived from an EMBL/GenBank/DDBJ whole genome shotgun (WGS) entry which is preliminary data.</text>
</comment>
<dbReference type="GO" id="GO:0008270">
    <property type="term" value="F:zinc ion binding"/>
    <property type="evidence" value="ECO:0007669"/>
    <property type="project" value="UniProtKB-KW"/>
</dbReference>
<feature type="compositionally biased region" description="Low complexity" evidence="11">
    <location>
        <begin position="446"/>
        <end position="467"/>
    </location>
</feature>
<evidence type="ECO:0000256" key="8">
    <source>
        <dbReference type="ARBA" id="ARBA00023163"/>
    </source>
</evidence>
<dbReference type="PROSITE" id="PS50157">
    <property type="entry name" value="ZINC_FINGER_C2H2_2"/>
    <property type="match status" value="3"/>
</dbReference>
<proteinExistence type="predicted"/>
<feature type="compositionally biased region" description="Polar residues" evidence="11">
    <location>
        <begin position="246"/>
        <end position="258"/>
    </location>
</feature>
<evidence type="ECO:0000256" key="10">
    <source>
        <dbReference type="PROSITE-ProRule" id="PRU00042"/>
    </source>
</evidence>
<dbReference type="PANTHER" id="PTHR23235:SF120">
    <property type="entry name" value="KRUPPEL-LIKE FACTOR 15"/>
    <property type="match status" value="1"/>
</dbReference>
<accession>A0AAD5VXT9</accession>
<evidence type="ECO:0000259" key="12">
    <source>
        <dbReference type="PROSITE" id="PS50157"/>
    </source>
</evidence>
<dbReference type="GO" id="GO:0005634">
    <property type="term" value="C:nucleus"/>
    <property type="evidence" value="ECO:0007669"/>
    <property type="project" value="UniProtKB-SubCell"/>
</dbReference>
<keyword evidence="6" id="KW-0805">Transcription regulation</keyword>
<keyword evidence="4 10" id="KW-0863">Zinc-finger</keyword>
<dbReference type="GO" id="GO:0000978">
    <property type="term" value="F:RNA polymerase II cis-regulatory region sequence-specific DNA binding"/>
    <property type="evidence" value="ECO:0007669"/>
    <property type="project" value="UniProtKB-ARBA"/>
</dbReference>
<protein>
    <recommendedName>
        <fullName evidence="12">C2H2-type domain-containing protein</fullName>
    </recommendedName>
</protein>
<feature type="compositionally biased region" description="Low complexity" evidence="11">
    <location>
        <begin position="407"/>
        <end position="421"/>
    </location>
</feature>
<keyword evidence="9" id="KW-0539">Nucleus</keyword>
<evidence type="ECO:0000313" key="14">
    <source>
        <dbReference type="Proteomes" id="UP001213000"/>
    </source>
</evidence>
<feature type="region of interest" description="Disordered" evidence="11">
    <location>
        <begin position="1"/>
        <end position="36"/>
    </location>
</feature>
<dbReference type="GO" id="GO:0000981">
    <property type="term" value="F:DNA-binding transcription factor activity, RNA polymerase II-specific"/>
    <property type="evidence" value="ECO:0007669"/>
    <property type="project" value="TreeGrafter"/>
</dbReference>
<evidence type="ECO:0000256" key="9">
    <source>
        <dbReference type="ARBA" id="ARBA00023242"/>
    </source>
</evidence>
<feature type="compositionally biased region" description="Low complexity" evidence="11">
    <location>
        <begin position="178"/>
        <end position="195"/>
    </location>
</feature>
<evidence type="ECO:0000256" key="6">
    <source>
        <dbReference type="ARBA" id="ARBA00023015"/>
    </source>
</evidence>
<keyword evidence="2" id="KW-0479">Metal-binding</keyword>
<reference evidence="13" key="1">
    <citation type="submission" date="2022-07" db="EMBL/GenBank/DDBJ databases">
        <title>Genome Sequence of Leucocoprinus birnbaumii.</title>
        <authorList>
            <person name="Buettner E."/>
        </authorList>
    </citation>
    <scope>NUCLEOTIDE SEQUENCE</scope>
    <source>
        <strain evidence="13">VT141</strain>
    </source>
</reference>
<dbReference type="InterPro" id="IPR013087">
    <property type="entry name" value="Znf_C2H2_type"/>
</dbReference>
<keyword evidence="8" id="KW-0804">Transcription</keyword>
<dbReference type="Gene3D" id="3.30.160.60">
    <property type="entry name" value="Classic Zinc Finger"/>
    <property type="match status" value="4"/>
</dbReference>
<feature type="compositionally biased region" description="Polar residues" evidence="11">
    <location>
        <begin position="1"/>
        <end position="20"/>
    </location>
</feature>
<feature type="region of interest" description="Disordered" evidence="11">
    <location>
        <begin position="388"/>
        <end position="421"/>
    </location>
</feature>
<comment type="subcellular location">
    <subcellularLocation>
        <location evidence="1">Nucleus</location>
    </subcellularLocation>
</comment>
<organism evidence="13 14">
    <name type="scientific">Leucocoprinus birnbaumii</name>
    <dbReference type="NCBI Taxonomy" id="56174"/>
    <lineage>
        <taxon>Eukaryota</taxon>
        <taxon>Fungi</taxon>
        <taxon>Dikarya</taxon>
        <taxon>Basidiomycota</taxon>
        <taxon>Agaricomycotina</taxon>
        <taxon>Agaricomycetes</taxon>
        <taxon>Agaricomycetidae</taxon>
        <taxon>Agaricales</taxon>
        <taxon>Agaricineae</taxon>
        <taxon>Agaricaceae</taxon>
        <taxon>Leucocoprinus</taxon>
    </lineage>
</organism>